<evidence type="ECO:0000256" key="3">
    <source>
        <dbReference type="ARBA" id="ARBA00022692"/>
    </source>
</evidence>
<dbReference type="STRING" id="2018661.A0A2A2K5B3"/>
<feature type="compositionally biased region" description="Acidic residues" evidence="7">
    <location>
        <begin position="546"/>
        <end position="555"/>
    </location>
</feature>
<feature type="compositionally biased region" description="Basic and acidic residues" evidence="7">
    <location>
        <begin position="654"/>
        <end position="668"/>
    </location>
</feature>
<protein>
    <recommendedName>
        <fullName evidence="6">Amino acid transporter</fullName>
    </recommendedName>
</protein>
<sequence length="720" mass="76083">MPTFIAIAAVIAPALVSPRIPSVPKYFLAIAWFPSRYAFSCFPDAPRNPMSQATRILLALVAGIALGILGVALNRDAALAVTTVTQPIGEAWLHGLQMVIVPLIVGLLVTGIAATAEAARAGRIAGRAVALFVVVLWGTTLMSAAVMPLLLDAWPLPEAWSQALRAALTAAPVMGKVPTLADFFNTIVPTNVVAAASGDAFLPLTVFTLAFAFAITRLEAESRKRLTDLFQSITDAMLVIIGWVLKLAPIGIFALAYGVGARTGAAAFGALVHYIVLVSTIGFIVLLAGYVVARVFGGVPVRAFAKAVAPAQGIAISTQSSLASLPAMLKGSEAIGVAPATAGIVLPVAVAIFRATSPAMNLAVALYVAHWLGVPIGPGQLAAGVATAAITTMGSVSLPGTISFFASVAPVAFAMGVPIEALGLLVAVETVPDLFRTVGNVTMDVAVTSVPGGGGAGEAGAAHRPSTTAFGGGPPPLRKQRRKWGLLHAVHPLFERPGQQQQDDTEADRPFGDEREDAVVEFGEAVDQVQPCEPPDADLEIRPDEAAAEDEEQESGADAHQRDAELDGNRRFAAQRCKLGPHRRHHRREEHDEQRVERLRLPGRDRIAEDVKVGVAVGEQGEAGAGLFEQRPEHDVEGDEHHRRQHHLEFGAAARHEAPDQDAGHGDDEGAEQQFAHQRQRQDIGDDRTRTRGRFRAVHQVDEQEMPSVRLAGWPAGCSP</sequence>
<accession>A0A2A2K5B3</accession>
<dbReference type="EMBL" id="LIAE01009633">
    <property type="protein sequence ID" value="PAV68979.1"/>
    <property type="molecule type" value="Genomic_DNA"/>
</dbReference>
<evidence type="ECO:0000256" key="7">
    <source>
        <dbReference type="SAM" id="MobiDB-lite"/>
    </source>
</evidence>
<dbReference type="GO" id="GO:0005886">
    <property type="term" value="C:plasma membrane"/>
    <property type="evidence" value="ECO:0007669"/>
    <property type="project" value="TreeGrafter"/>
</dbReference>
<evidence type="ECO:0000256" key="1">
    <source>
        <dbReference type="ARBA" id="ARBA00004141"/>
    </source>
</evidence>
<evidence type="ECO:0000256" key="5">
    <source>
        <dbReference type="ARBA" id="ARBA00023136"/>
    </source>
</evidence>
<evidence type="ECO:0000313" key="9">
    <source>
        <dbReference type="Proteomes" id="UP000218231"/>
    </source>
</evidence>
<keyword evidence="4 6" id="KW-1133">Transmembrane helix</keyword>
<dbReference type="GO" id="GO:0015293">
    <property type="term" value="F:symporter activity"/>
    <property type="evidence" value="ECO:0007669"/>
    <property type="project" value="UniProtKB-UniRule"/>
</dbReference>
<dbReference type="PANTHER" id="PTHR42865">
    <property type="entry name" value="PROTON/GLUTAMATE-ASPARTATE SYMPORTER"/>
    <property type="match status" value="1"/>
</dbReference>
<comment type="subcellular location">
    <subcellularLocation>
        <location evidence="1 6">Membrane</location>
        <topology evidence="1 6">Multi-pass membrane protein</topology>
    </subcellularLocation>
</comment>
<dbReference type="InterPro" id="IPR036458">
    <property type="entry name" value="Na:dicarbo_symporter_sf"/>
</dbReference>
<dbReference type="SUPFAM" id="SSF118215">
    <property type="entry name" value="Proton glutamate symport protein"/>
    <property type="match status" value="1"/>
</dbReference>
<feature type="transmembrane region" description="Helical" evidence="6">
    <location>
        <begin position="402"/>
        <end position="428"/>
    </location>
</feature>
<keyword evidence="2 6" id="KW-0813">Transport</keyword>
<feature type="transmembrane region" description="Helical" evidence="6">
    <location>
        <begin position="128"/>
        <end position="151"/>
    </location>
</feature>
<feature type="transmembrane region" description="Helical" evidence="6">
    <location>
        <begin position="192"/>
        <end position="215"/>
    </location>
</feature>
<dbReference type="Proteomes" id="UP000218231">
    <property type="component" value="Unassembled WGS sequence"/>
</dbReference>
<keyword evidence="6" id="KW-0769">Symport</keyword>
<feature type="transmembrane region" description="Helical" evidence="6">
    <location>
        <begin position="93"/>
        <end position="116"/>
    </location>
</feature>
<keyword evidence="5 6" id="KW-0472">Membrane</keyword>
<feature type="transmembrane region" description="Helical" evidence="6">
    <location>
        <begin position="365"/>
        <end position="390"/>
    </location>
</feature>
<feature type="transmembrane region" description="Helical" evidence="6">
    <location>
        <begin position="334"/>
        <end position="353"/>
    </location>
</feature>
<dbReference type="Pfam" id="PF00375">
    <property type="entry name" value="SDF"/>
    <property type="match status" value="1"/>
</dbReference>
<feature type="compositionally biased region" description="Basic and acidic residues" evidence="7">
    <location>
        <begin position="630"/>
        <end position="642"/>
    </location>
</feature>
<evidence type="ECO:0000256" key="2">
    <source>
        <dbReference type="ARBA" id="ARBA00022448"/>
    </source>
</evidence>
<comment type="similarity">
    <text evidence="6">Belongs to the dicarboxylate/amino acid:cation symporter (DAACS) (TC 2.A.23) family.</text>
</comment>
<feature type="region of interest" description="Disordered" evidence="7">
    <location>
        <begin position="545"/>
        <end position="597"/>
    </location>
</feature>
<keyword evidence="3 6" id="KW-0812">Transmembrane</keyword>
<dbReference type="OrthoDB" id="10644631at2759"/>
<feature type="compositionally biased region" description="Basic and acidic residues" evidence="7">
    <location>
        <begin position="680"/>
        <end position="690"/>
    </location>
</feature>
<evidence type="ECO:0000256" key="6">
    <source>
        <dbReference type="RuleBase" id="RU361216"/>
    </source>
</evidence>
<comment type="caution">
    <text evidence="8">The sequence shown here is derived from an EMBL/GenBank/DDBJ whole genome shotgun (WGS) entry which is preliminary data.</text>
</comment>
<feature type="compositionally biased region" description="Basic residues" evidence="7">
    <location>
        <begin position="579"/>
        <end position="588"/>
    </location>
</feature>
<evidence type="ECO:0000313" key="8">
    <source>
        <dbReference type="EMBL" id="PAV68979.1"/>
    </source>
</evidence>
<feature type="transmembrane region" description="Helical" evidence="6">
    <location>
        <begin position="271"/>
        <end position="292"/>
    </location>
</feature>
<dbReference type="InterPro" id="IPR001991">
    <property type="entry name" value="Na-dicarboxylate_symporter"/>
</dbReference>
<dbReference type="AlphaFoldDB" id="A0A2A2K5B3"/>
<proteinExistence type="inferred from homology"/>
<feature type="transmembrane region" description="Helical" evidence="6">
    <location>
        <begin position="56"/>
        <end position="73"/>
    </location>
</feature>
<dbReference type="Gene3D" id="1.10.3860.10">
    <property type="entry name" value="Sodium:dicarboxylate symporter"/>
    <property type="match status" value="1"/>
</dbReference>
<feature type="compositionally biased region" description="Basic and acidic residues" evidence="7">
    <location>
        <begin position="557"/>
        <end position="570"/>
    </location>
</feature>
<feature type="transmembrane region" description="Helical" evidence="6">
    <location>
        <begin position="236"/>
        <end position="259"/>
    </location>
</feature>
<keyword evidence="9" id="KW-1185">Reference proteome</keyword>
<reference evidence="8 9" key="1">
    <citation type="journal article" date="2017" name="Curr. Biol.">
        <title>Genome architecture and evolution of a unichromosomal asexual nematode.</title>
        <authorList>
            <person name="Fradin H."/>
            <person name="Zegar C."/>
            <person name="Gutwein M."/>
            <person name="Lucas J."/>
            <person name="Kovtun M."/>
            <person name="Corcoran D."/>
            <person name="Baugh L.R."/>
            <person name="Kiontke K."/>
            <person name="Gunsalus K."/>
            <person name="Fitch D.H."/>
            <person name="Piano F."/>
        </authorList>
    </citation>
    <scope>NUCLEOTIDE SEQUENCE [LARGE SCALE GENOMIC DNA]</scope>
    <source>
        <strain evidence="8">PF1309</strain>
    </source>
</reference>
<dbReference type="PANTHER" id="PTHR42865:SF10">
    <property type="entry name" value="SODIUM:DICARBOXYLATE SYMPORTER FAMILY PROTEIN"/>
    <property type="match status" value="1"/>
</dbReference>
<evidence type="ECO:0000256" key="4">
    <source>
        <dbReference type="ARBA" id="ARBA00022989"/>
    </source>
</evidence>
<name>A0A2A2K5B3_9BILA</name>
<feature type="region of interest" description="Disordered" evidence="7">
    <location>
        <begin position="454"/>
        <end position="478"/>
    </location>
</feature>
<organism evidence="8 9">
    <name type="scientific">Diploscapter pachys</name>
    <dbReference type="NCBI Taxonomy" id="2018661"/>
    <lineage>
        <taxon>Eukaryota</taxon>
        <taxon>Metazoa</taxon>
        <taxon>Ecdysozoa</taxon>
        <taxon>Nematoda</taxon>
        <taxon>Chromadorea</taxon>
        <taxon>Rhabditida</taxon>
        <taxon>Rhabditina</taxon>
        <taxon>Rhabditomorpha</taxon>
        <taxon>Rhabditoidea</taxon>
        <taxon>Rhabditidae</taxon>
        <taxon>Diploscapter</taxon>
    </lineage>
</organism>
<gene>
    <name evidence="8" type="ORF">WR25_01193</name>
</gene>
<dbReference type="PRINTS" id="PR00173">
    <property type="entry name" value="EDTRNSPORT"/>
</dbReference>
<feature type="region of interest" description="Disordered" evidence="7">
    <location>
        <begin position="621"/>
        <end position="692"/>
    </location>
</feature>